<name>A0A151AMX7_9CLOT</name>
<dbReference type="Proteomes" id="UP000075374">
    <property type="component" value="Unassembled WGS sequence"/>
</dbReference>
<organism evidence="1 2">
    <name type="scientific">Clostridium colicanis DSM 13634</name>
    <dbReference type="NCBI Taxonomy" id="1121305"/>
    <lineage>
        <taxon>Bacteria</taxon>
        <taxon>Bacillati</taxon>
        <taxon>Bacillota</taxon>
        <taxon>Clostridia</taxon>
        <taxon>Eubacteriales</taxon>
        <taxon>Clostridiaceae</taxon>
        <taxon>Clostridium</taxon>
    </lineage>
</organism>
<evidence type="ECO:0000313" key="2">
    <source>
        <dbReference type="Proteomes" id="UP000075374"/>
    </source>
</evidence>
<keyword evidence="2" id="KW-1185">Reference proteome</keyword>
<protein>
    <recommendedName>
        <fullName evidence="3">DUF3787 domain-containing protein</fullName>
    </recommendedName>
</protein>
<comment type="caution">
    <text evidence="1">The sequence shown here is derived from an EMBL/GenBank/DDBJ whole genome shotgun (WGS) entry which is preliminary data.</text>
</comment>
<dbReference type="AlphaFoldDB" id="A0A151AMX7"/>
<sequence length="55" mass="6574">MSDNKYKEQFMSMPIERHETAAWANIKDTKPVSQVTKPSEFEVWEAKDWVEENEK</sequence>
<dbReference type="STRING" id="1121305.CLCOL_14210"/>
<accession>A0A151AMX7</accession>
<evidence type="ECO:0000313" key="1">
    <source>
        <dbReference type="EMBL" id="KYH28981.1"/>
    </source>
</evidence>
<dbReference type="EMBL" id="LTBB01000006">
    <property type="protein sequence ID" value="KYH28981.1"/>
    <property type="molecule type" value="Genomic_DNA"/>
</dbReference>
<gene>
    <name evidence="1" type="ORF">CLCOL_14210</name>
</gene>
<proteinExistence type="predicted"/>
<dbReference type="RefSeq" id="WP_082787858.1">
    <property type="nucleotide sequence ID" value="NZ_LTBB01000006.1"/>
</dbReference>
<dbReference type="PATRIC" id="fig|1121305.3.peg.1426"/>
<evidence type="ECO:0008006" key="3">
    <source>
        <dbReference type="Google" id="ProtNLM"/>
    </source>
</evidence>
<dbReference type="Pfam" id="PF12655">
    <property type="entry name" value="CDIF630_02480-like"/>
    <property type="match status" value="1"/>
</dbReference>
<reference evidence="1 2" key="1">
    <citation type="submission" date="2016-02" db="EMBL/GenBank/DDBJ databases">
        <title>Genome sequence of Clostridium colicanis DSM 13634.</title>
        <authorList>
            <person name="Poehlein A."/>
            <person name="Daniel R."/>
        </authorList>
    </citation>
    <scope>NUCLEOTIDE SEQUENCE [LARGE SCALE GENOMIC DNA]</scope>
    <source>
        <strain evidence="1 2">DSM 13634</strain>
    </source>
</reference>
<dbReference type="InterPro" id="IPR024209">
    <property type="entry name" value="CDIF630_02480-like"/>
</dbReference>